<accession>A0ACC1RMU2</accession>
<comment type="caution">
    <text evidence="1">The sequence shown here is derived from an EMBL/GenBank/DDBJ whole genome shotgun (WGS) entry which is preliminary data.</text>
</comment>
<proteinExistence type="predicted"/>
<gene>
    <name evidence="1" type="ORF">NM688_g8799</name>
</gene>
<protein>
    <submittedName>
        <fullName evidence="1">Uncharacterized protein</fullName>
    </submittedName>
</protein>
<name>A0ACC1RMU2_9APHY</name>
<dbReference type="Proteomes" id="UP001148662">
    <property type="component" value="Unassembled WGS sequence"/>
</dbReference>
<dbReference type="EMBL" id="JANHOG010002484">
    <property type="protein sequence ID" value="KAJ3522951.1"/>
    <property type="molecule type" value="Genomic_DNA"/>
</dbReference>
<evidence type="ECO:0000313" key="1">
    <source>
        <dbReference type="EMBL" id="KAJ3522951.1"/>
    </source>
</evidence>
<evidence type="ECO:0000313" key="2">
    <source>
        <dbReference type="Proteomes" id="UP001148662"/>
    </source>
</evidence>
<sequence length="318" mass="35099">MAKGNSHCNDHHGLWTMLSFSLVSLFYFTVCTSAYEHARNTSTAFSLNTQSYELSSLAINSRPEPCPPCFNCQLDAFSCGHYGECSNYDGQCKCPSGWAGIDCLTPQCDSLADGEKRRQREEGKKCECKEGWGGVNCNVCKTDAACANFPLRKQPDVGFADDDDLPISNMTCYKGGDTVIENHQICDVTNRKILDMLPDRPPEVTFSCDKLDGTCQFQFWTAQVESFYCTLGNCTSGIDIGTDYNQTNYQCDDIKCKCVPGRFICGEGGSINIEEFLSTMITGPASFSCQTGHGCKFEEPGLNNLISMFFGDACLDMW</sequence>
<organism evidence="1 2">
    <name type="scientific">Phlebia brevispora</name>
    <dbReference type="NCBI Taxonomy" id="194682"/>
    <lineage>
        <taxon>Eukaryota</taxon>
        <taxon>Fungi</taxon>
        <taxon>Dikarya</taxon>
        <taxon>Basidiomycota</taxon>
        <taxon>Agaricomycotina</taxon>
        <taxon>Agaricomycetes</taxon>
        <taxon>Polyporales</taxon>
        <taxon>Meruliaceae</taxon>
        <taxon>Phlebia</taxon>
    </lineage>
</organism>
<reference evidence="1" key="1">
    <citation type="submission" date="2022-07" db="EMBL/GenBank/DDBJ databases">
        <title>Genome Sequence of Phlebia brevispora.</title>
        <authorList>
            <person name="Buettner E."/>
        </authorList>
    </citation>
    <scope>NUCLEOTIDE SEQUENCE</scope>
    <source>
        <strain evidence="1">MPL23</strain>
    </source>
</reference>
<keyword evidence="2" id="KW-1185">Reference proteome</keyword>